<keyword evidence="4" id="KW-1185">Reference proteome</keyword>
<evidence type="ECO:0000313" key="3">
    <source>
        <dbReference type="EMBL" id="KXU85610.1"/>
    </source>
</evidence>
<keyword evidence="2" id="KW-0732">Signal</keyword>
<name>A0A149PKP8_9BURK</name>
<dbReference type="OrthoDB" id="8678477at2"/>
<evidence type="ECO:0000256" key="1">
    <source>
        <dbReference type="ARBA" id="ARBA00006987"/>
    </source>
</evidence>
<feature type="signal peptide" evidence="2">
    <location>
        <begin position="1"/>
        <end position="25"/>
    </location>
</feature>
<dbReference type="SUPFAM" id="SSF53850">
    <property type="entry name" value="Periplasmic binding protein-like II"/>
    <property type="match status" value="1"/>
</dbReference>
<proteinExistence type="inferred from homology"/>
<dbReference type="PANTHER" id="PTHR42928">
    <property type="entry name" value="TRICARBOXYLATE-BINDING PROTEIN"/>
    <property type="match status" value="1"/>
</dbReference>
<dbReference type="AlphaFoldDB" id="A0A149PKP8"/>
<sequence>MMRRRRFVAALGAPVLLGWMPAALAAFPDGPIRLVVGFPGGSGEAQARIVAKTLGQILGRPVIVQGQGGAGGNIATAYVAKSRPDGYTMLLGVSTFFEINPLIYRTPGFKNSDLRPVSLLSEQEFVLTVRPQLPIHSVKELIEYARANPNKLTNATGGLGSPLDLCTREFMSRTGAKILSVPYKGGGEDTLALLSGFADMMFGSVTDVTGNIESGKLRALGVTGIKRLKNFPDVPTIAEAGVPDYNVTIWTCLSVPAATPADVVARLQDASAKAIADPACRASLEQMGLFPLHLDGDAVQRRIELEVPMWREIFRKAGVEPA</sequence>
<dbReference type="Gene3D" id="3.40.190.10">
    <property type="entry name" value="Periplasmic binding protein-like II"/>
    <property type="match status" value="1"/>
</dbReference>
<dbReference type="Proteomes" id="UP000075613">
    <property type="component" value="Unassembled WGS sequence"/>
</dbReference>
<dbReference type="PANTHER" id="PTHR42928:SF5">
    <property type="entry name" value="BLR1237 PROTEIN"/>
    <property type="match status" value="1"/>
</dbReference>
<feature type="chain" id="PRO_5007551374" evidence="2">
    <location>
        <begin position="26"/>
        <end position="322"/>
    </location>
</feature>
<reference evidence="3 4" key="1">
    <citation type="journal article" date="2015" name="Int. J. Syst. Evol. Microbiol.">
        <title>Burkholderia monticola sp. nov., isolated from mountain soil.</title>
        <authorList>
            <person name="Baek I."/>
            <person name="Seo B."/>
            <person name="Lee I."/>
            <person name="Yi H."/>
            <person name="Chun J."/>
        </authorList>
    </citation>
    <scope>NUCLEOTIDE SEQUENCE [LARGE SCALE GENOMIC DNA]</scope>
    <source>
        <strain evidence="3 4">JC2948</strain>
    </source>
</reference>
<evidence type="ECO:0000313" key="4">
    <source>
        <dbReference type="Proteomes" id="UP000075613"/>
    </source>
</evidence>
<dbReference type="CDD" id="cd07012">
    <property type="entry name" value="PBP2_Bug_TTT"/>
    <property type="match status" value="1"/>
</dbReference>
<dbReference type="STRING" id="1399968.CI15_20505"/>
<dbReference type="InterPro" id="IPR005064">
    <property type="entry name" value="BUG"/>
</dbReference>
<comment type="caution">
    <text evidence="3">The sequence shown here is derived from an EMBL/GenBank/DDBJ whole genome shotgun (WGS) entry which is preliminary data.</text>
</comment>
<dbReference type="Gene3D" id="3.40.190.150">
    <property type="entry name" value="Bordetella uptake gene, domain 1"/>
    <property type="match status" value="1"/>
</dbReference>
<dbReference type="PIRSF" id="PIRSF017082">
    <property type="entry name" value="YflP"/>
    <property type="match status" value="1"/>
</dbReference>
<dbReference type="Pfam" id="PF03401">
    <property type="entry name" value="TctC"/>
    <property type="match status" value="1"/>
</dbReference>
<gene>
    <name evidence="3" type="ORF">CI15_20505</name>
</gene>
<dbReference type="RefSeq" id="WP_062130294.1">
    <property type="nucleotide sequence ID" value="NZ_LRBG01000031.1"/>
</dbReference>
<dbReference type="EMBL" id="LRBG01000031">
    <property type="protein sequence ID" value="KXU85610.1"/>
    <property type="molecule type" value="Genomic_DNA"/>
</dbReference>
<accession>A0A149PKP8</accession>
<protein>
    <submittedName>
        <fullName evidence="3">C4-dicarboxylate ABC transporter substrate-binding protein</fullName>
    </submittedName>
</protein>
<dbReference type="InterPro" id="IPR042100">
    <property type="entry name" value="Bug_dom1"/>
</dbReference>
<comment type="similarity">
    <text evidence="1">Belongs to the UPF0065 (bug) family.</text>
</comment>
<evidence type="ECO:0000256" key="2">
    <source>
        <dbReference type="SAM" id="SignalP"/>
    </source>
</evidence>
<organism evidence="3 4">
    <name type="scientific">Paraburkholderia monticola</name>
    <dbReference type="NCBI Taxonomy" id="1399968"/>
    <lineage>
        <taxon>Bacteria</taxon>
        <taxon>Pseudomonadati</taxon>
        <taxon>Pseudomonadota</taxon>
        <taxon>Betaproteobacteria</taxon>
        <taxon>Burkholderiales</taxon>
        <taxon>Burkholderiaceae</taxon>
        <taxon>Paraburkholderia</taxon>
    </lineage>
</organism>